<feature type="transmembrane region" description="Helical" evidence="1">
    <location>
        <begin position="325"/>
        <end position="352"/>
    </location>
</feature>
<feature type="transmembrane region" description="Helical" evidence="1">
    <location>
        <begin position="84"/>
        <end position="102"/>
    </location>
</feature>
<feature type="transmembrane region" description="Helical" evidence="1">
    <location>
        <begin position="292"/>
        <end position="313"/>
    </location>
</feature>
<reference evidence="2 3" key="1">
    <citation type="journal article" date="2014" name="J. Microbiol.">
        <title>Diaminobutyricibacter tongyongensis gen. nov., sp. nov. and Homoserinibacter gongjuensis gen. nov., sp. nov. belong to the family Microbacteriaceae.</title>
        <authorList>
            <person name="Kim S.J."/>
            <person name="Ahn J.H."/>
            <person name="Weon H.Y."/>
            <person name="Hamada M."/>
            <person name="Suzuki K."/>
            <person name="Kwon S.W."/>
        </authorList>
    </citation>
    <scope>NUCLEOTIDE SEQUENCE [LARGE SCALE GENOMIC DNA]</scope>
    <source>
        <strain evidence="2 3">NBRC 108724</strain>
    </source>
</reference>
<keyword evidence="1" id="KW-1133">Transmembrane helix</keyword>
<name>A0A6L9Y1Q6_9MICO</name>
<feature type="transmembrane region" description="Helical" evidence="1">
    <location>
        <begin position="264"/>
        <end position="286"/>
    </location>
</feature>
<evidence type="ECO:0000313" key="2">
    <source>
        <dbReference type="EMBL" id="NEN07621.1"/>
    </source>
</evidence>
<proteinExistence type="predicted"/>
<evidence type="ECO:0000256" key="1">
    <source>
        <dbReference type="SAM" id="Phobius"/>
    </source>
</evidence>
<dbReference type="AlphaFoldDB" id="A0A6L9Y1Q6"/>
<keyword evidence="1" id="KW-0472">Membrane</keyword>
<gene>
    <name evidence="2" type="ORF">G3T36_17325</name>
</gene>
<protein>
    <submittedName>
        <fullName evidence="2">Uncharacterized protein</fullName>
    </submittedName>
</protein>
<dbReference type="RefSeq" id="WP_163291087.1">
    <property type="nucleotide sequence ID" value="NZ_JAAGWY010000004.1"/>
</dbReference>
<keyword evidence="3" id="KW-1185">Reference proteome</keyword>
<evidence type="ECO:0000313" key="3">
    <source>
        <dbReference type="Proteomes" id="UP000474967"/>
    </source>
</evidence>
<accession>A0A6L9Y1Q6</accession>
<keyword evidence="1" id="KW-0812">Transmembrane</keyword>
<organism evidence="2 3">
    <name type="scientific">Leifsonia tongyongensis</name>
    <dbReference type="NCBI Taxonomy" id="1268043"/>
    <lineage>
        <taxon>Bacteria</taxon>
        <taxon>Bacillati</taxon>
        <taxon>Actinomycetota</taxon>
        <taxon>Actinomycetes</taxon>
        <taxon>Micrococcales</taxon>
        <taxon>Microbacteriaceae</taxon>
        <taxon>Leifsonia</taxon>
    </lineage>
</organism>
<dbReference type="EMBL" id="JAAGWY010000004">
    <property type="protein sequence ID" value="NEN07621.1"/>
    <property type="molecule type" value="Genomic_DNA"/>
</dbReference>
<comment type="caution">
    <text evidence="2">The sequence shown here is derived from an EMBL/GenBank/DDBJ whole genome shotgun (WGS) entry which is preliminary data.</text>
</comment>
<sequence>MSEGPTVAGSIIAKLRIDMEQFKADAAEAKGIARELGAMEPTVKVDAKVGDAIAQLEAVRVASDGVGKSNTNLGNTAGFGASRMALIAGAVALLLPMLPALAGYSTGVAGALAGMGAAGILAIFGVKNAMEEGTAAGNTFSAGLQILKGDFNQLAGTAASSMLSAFTQSISTLNSYMPALNGQIGVFGKQLGITSNFLVSGVLKAFEVLNPLFVQAGVYVEQLALGFQRWTQDGGLQQFTQMAIASLPQVATALGSLVKGTLDLVGAFAPLGTFLLGALTTLGQLASLISPLLANLTPLALGAGTVYGAFLLWKNIAPTVRDAAAAVRGFGLDLSVVGGVAGIAVAALGYIASSFITSRMASEQAASALQDYTAAVQADNGVIGENIRQQTAKALADKDSLGQYNSLGKSAIDIGRQLGLSAKTVEAAAIGQRAAILKVNQAMTDYANNPANSTAKVAEFRANWINLTGVISDNQKHIQAHIKAYNDVAKAQGFATINTKAQLQAQTDLAQSYGMSLPQLLAARGAQKQNADSAAAATQQLQLENDAATLLTNAFTILNGGMLSVAQAQTGAAAATNTLLDSFKQNGTAIDGNTKAAVANQQAIESKVSADQQAAEAIAKQTGSTQAGTKAYGDSKVALENQLRATHNLTPAIQAYIDKLYDVKNLKVPPTVLEINQGALAKAKANIADFKAMLASITRNIQVGATVVVSGPTSGLATTAGKALVRADGGPVPAHLAAGGTIGSYLAAGGFPFQAQGTDTIPAMLSPHEFVIKASSASYNPGFLRAYNQNPRAAMAAAAPVTHNTTWNISGPDPDAVIAGIQFRQRAAGLA</sequence>
<feature type="transmembrane region" description="Helical" evidence="1">
    <location>
        <begin position="108"/>
        <end position="126"/>
    </location>
</feature>
<dbReference type="Proteomes" id="UP000474967">
    <property type="component" value="Unassembled WGS sequence"/>
</dbReference>